<gene>
    <name evidence="1" type="primary">SSCI04630.1</name>
</gene>
<organism evidence="1 2">
    <name type="scientific">Sporisorium scitamineum</name>
    <dbReference type="NCBI Taxonomy" id="49012"/>
    <lineage>
        <taxon>Eukaryota</taxon>
        <taxon>Fungi</taxon>
        <taxon>Dikarya</taxon>
        <taxon>Basidiomycota</taxon>
        <taxon>Ustilaginomycotina</taxon>
        <taxon>Ustilaginomycetes</taxon>
        <taxon>Ustilaginales</taxon>
        <taxon>Ustilaginaceae</taxon>
        <taxon>Sporisorium</taxon>
    </lineage>
</organism>
<proteinExistence type="predicted"/>
<accession>A0A0F7S1I9</accession>
<dbReference type="EMBL" id="CCFA01000254">
    <property type="protein sequence ID" value="CDW94733.1"/>
    <property type="molecule type" value="Genomic_DNA"/>
</dbReference>
<reference evidence="2" key="1">
    <citation type="submission" date="2014-06" db="EMBL/GenBank/DDBJ databases">
        <authorList>
            <person name="Berkman P.J."/>
        </authorList>
    </citation>
    <scope>NUCLEOTIDE SEQUENCE [LARGE SCALE GENOMIC DNA]</scope>
</reference>
<dbReference type="AlphaFoldDB" id="A0A0F7S1I9"/>
<name>A0A0F7S1I9_9BASI</name>
<protein>
    <submittedName>
        <fullName evidence="1">Uncharacterized protein</fullName>
    </submittedName>
</protein>
<sequence length="116" mass="13131">MYILPNTVRICLPKGITRRPRDQLHLKKEICLQFDKAWPASELPIVNFPVSNTNKAVNRFMDISINGDVPRPVEVGLKLTSEWKVVQQSFDGPYLFGPCLPTNIIAIELCGVYAFD</sequence>
<evidence type="ECO:0000313" key="2">
    <source>
        <dbReference type="Proteomes" id="UP000242770"/>
    </source>
</evidence>
<evidence type="ECO:0000313" key="1">
    <source>
        <dbReference type="EMBL" id="CDW94733.1"/>
    </source>
</evidence>
<dbReference type="Proteomes" id="UP000242770">
    <property type="component" value="Unassembled WGS sequence"/>
</dbReference>
<keyword evidence="2" id="KW-1185">Reference proteome</keyword>